<protein>
    <submittedName>
        <fullName evidence="1">Uncharacterized protein</fullName>
    </submittedName>
</protein>
<organism evidence="1 2">
    <name type="scientific">Coemansia pectinata</name>
    <dbReference type="NCBI Taxonomy" id="1052879"/>
    <lineage>
        <taxon>Eukaryota</taxon>
        <taxon>Fungi</taxon>
        <taxon>Fungi incertae sedis</taxon>
        <taxon>Zoopagomycota</taxon>
        <taxon>Kickxellomycotina</taxon>
        <taxon>Kickxellomycetes</taxon>
        <taxon>Kickxellales</taxon>
        <taxon>Kickxellaceae</taxon>
        <taxon>Coemansia</taxon>
    </lineage>
</organism>
<comment type="caution">
    <text evidence="1">The sequence shown here is derived from an EMBL/GenBank/DDBJ whole genome shotgun (WGS) entry which is preliminary data.</text>
</comment>
<dbReference type="AlphaFoldDB" id="A0A9W8H4I4"/>
<reference evidence="1" key="1">
    <citation type="submission" date="2022-07" db="EMBL/GenBank/DDBJ databases">
        <title>Phylogenomic reconstructions and comparative analyses of Kickxellomycotina fungi.</title>
        <authorList>
            <person name="Reynolds N.K."/>
            <person name="Stajich J.E."/>
            <person name="Barry K."/>
            <person name="Grigoriev I.V."/>
            <person name="Crous P."/>
            <person name="Smith M.E."/>
        </authorList>
    </citation>
    <scope>NUCLEOTIDE SEQUENCE</scope>
    <source>
        <strain evidence="1">BCRC 34297</strain>
    </source>
</reference>
<dbReference type="OrthoDB" id="5533323at2759"/>
<proteinExistence type="predicted"/>
<dbReference type="EMBL" id="JANBUH010000029">
    <property type="protein sequence ID" value="KAJ2756340.1"/>
    <property type="molecule type" value="Genomic_DNA"/>
</dbReference>
<accession>A0A9W8H4I4</accession>
<gene>
    <name evidence="1" type="ORF">GGI19_000941</name>
</gene>
<dbReference type="Proteomes" id="UP001140011">
    <property type="component" value="Unassembled WGS sequence"/>
</dbReference>
<keyword evidence="2" id="KW-1185">Reference proteome</keyword>
<sequence length="578" mass="66567">MQNLSAFQLLPEHIVKLIVDHVACPGRHRLAGVTMEYDECRALQIPLLWVCHNFRAFVFTRFCGEYELYFSSKPNEYHITRRLWPSCLQRLDCYPTNRLAKKLEVTLDVWDIYSGKSLQQLSTTPYDNCAFPLVRTLIFNIRVYKQSEEEGDYDHSKEDYKIPPPGAEANILAFVQRVKDMAPAASVVYLDVRGIYYEPFEGDDPLVISLVSQLYRIVETTVITDRNRDLVFNPDLAPIGKLTSIACDRDELFYWILALARLNALTLQTIEICAHYEIDICGLIRAPDSSIYVEYPSLHALTTRFASISIMSQKSTFEGAVPFPSLRRLVFYSYYPFGDDVLFRGNGAALECLDMTLYPEMVTLLKRHNVFTRTSHPKLQYVCTYAFMDNEPRAFDSALDYMKFVLSFAPAASVRVLPGLTKFGEAFMPALSLLGDHVSIQSLSMYDIRLSFRDALIFIKSLPLLSDLYALAPTLGEISQGVTEADLPEFVRSNYASMGWRFRCWHITPYTRYDNEELATFMLLLALVCPNFDYAAVDRGCRKPFMKELWKQTVEPRFSEHAPRLRRLLFHGWKDRQD</sequence>
<name>A0A9W8H4I4_9FUNG</name>
<evidence type="ECO:0000313" key="1">
    <source>
        <dbReference type="EMBL" id="KAJ2756340.1"/>
    </source>
</evidence>
<evidence type="ECO:0000313" key="2">
    <source>
        <dbReference type="Proteomes" id="UP001140011"/>
    </source>
</evidence>